<dbReference type="PANTHER" id="PTHR24286">
    <property type="entry name" value="CYTOCHROME P450 26"/>
    <property type="match status" value="1"/>
</dbReference>
<reference evidence="12" key="1">
    <citation type="journal article" date="2014" name="Proc. Natl. Acad. Sci. U.S.A.">
        <title>Extensive sampling of basidiomycete genomes demonstrates inadequacy of the white-rot/brown-rot paradigm for wood decay fungi.</title>
        <authorList>
            <person name="Riley R."/>
            <person name="Salamov A.A."/>
            <person name="Brown D.W."/>
            <person name="Nagy L.G."/>
            <person name="Floudas D."/>
            <person name="Held B.W."/>
            <person name="Levasseur A."/>
            <person name="Lombard V."/>
            <person name="Morin E."/>
            <person name="Otillar R."/>
            <person name="Lindquist E.A."/>
            <person name="Sun H."/>
            <person name="LaButti K.M."/>
            <person name="Schmutz J."/>
            <person name="Jabbour D."/>
            <person name="Luo H."/>
            <person name="Baker S.E."/>
            <person name="Pisabarro A.G."/>
            <person name="Walton J.D."/>
            <person name="Blanchette R.A."/>
            <person name="Henrissat B."/>
            <person name="Martin F."/>
            <person name="Cullen D."/>
            <person name="Hibbett D.S."/>
            <person name="Grigoriev I.V."/>
        </authorList>
    </citation>
    <scope>NUCLEOTIDE SEQUENCE [LARGE SCALE GENOMIC DNA]</scope>
    <source>
        <strain evidence="12">MUCL 33604</strain>
    </source>
</reference>
<evidence type="ECO:0000313" key="12">
    <source>
        <dbReference type="Proteomes" id="UP000027265"/>
    </source>
</evidence>
<keyword evidence="6 8" id="KW-0408">Iron</keyword>
<name>A0A067PV69_9AGAM</name>
<accession>A0A067PV69</accession>
<comment type="similarity">
    <text evidence="2 9">Belongs to the cytochrome P450 family.</text>
</comment>
<protein>
    <recommendedName>
        <fullName evidence="13">Cytochrome P450</fullName>
    </recommendedName>
</protein>
<evidence type="ECO:0000256" key="8">
    <source>
        <dbReference type="PIRSR" id="PIRSR602401-1"/>
    </source>
</evidence>
<evidence type="ECO:0008006" key="13">
    <source>
        <dbReference type="Google" id="ProtNLM"/>
    </source>
</evidence>
<dbReference type="GO" id="GO:0020037">
    <property type="term" value="F:heme binding"/>
    <property type="evidence" value="ECO:0007669"/>
    <property type="project" value="InterPro"/>
</dbReference>
<dbReference type="GO" id="GO:0004497">
    <property type="term" value="F:monooxygenase activity"/>
    <property type="evidence" value="ECO:0007669"/>
    <property type="project" value="UniProtKB-KW"/>
</dbReference>
<dbReference type="PRINTS" id="PR00385">
    <property type="entry name" value="P450"/>
</dbReference>
<dbReference type="GO" id="GO:0016125">
    <property type="term" value="P:sterol metabolic process"/>
    <property type="evidence" value="ECO:0007669"/>
    <property type="project" value="TreeGrafter"/>
</dbReference>
<dbReference type="Proteomes" id="UP000027265">
    <property type="component" value="Unassembled WGS sequence"/>
</dbReference>
<dbReference type="GO" id="GO:0005506">
    <property type="term" value="F:iron ion binding"/>
    <property type="evidence" value="ECO:0007669"/>
    <property type="project" value="InterPro"/>
</dbReference>
<keyword evidence="12" id="KW-1185">Reference proteome</keyword>
<dbReference type="InterPro" id="IPR002401">
    <property type="entry name" value="Cyt_P450_E_grp-I"/>
</dbReference>
<keyword evidence="7 9" id="KW-0503">Monooxygenase</keyword>
<evidence type="ECO:0000256" key="3">
    <source>
        <dbReference type="ARBA" id="ARBA00022617"/>
    </source>
</evidence>
<dbReference type="PROSITE" id="PS00086">
    <property type="entry name" value="CYTOCHROME_P450"/>
    <property type="match status" value="1"/>
</dbReference>
<evidence type="ECO:0000256" key="7">
    <source>
        <dbReference type="ARBA" id="ARBA00023033"/>
    </source>
</evidence>
<organism evidence="11 12">
    <name type="scientific">Jaapia argillacea MUCL 33604</name>
    <dbReference type="NCBI Taxonomy" id="933084"/>
    <lineage>
        <taxon>Eukaryota</taxon>
        <taxon>Fungi</taxon>
        <taxon>Dikarya</taxon>
        <taxon>Basidiomycota</taxon>
        <taxon>Agaricomycotina</taxon>
        <taxon>Agaricomycetes</taxon>
        <taxon>Agaricomycetidae</taxon>
        <taxon>Jaapiales</taxon>
        <taxon>Jaapiaceae</taxon>
        <taxon>Jaapia</taxon>
    </lineage>
</organism>
<keyword evidence="10" id="KW-0472">Membrane</keyword>
<dbReference type="Pfam" id="PF00067">
    <property type="entry name" value="p450"/>
    <property type="match status" value="1"/>
</dbReference>
<dbReference type="Gene3D" id="1.10.630.10">
    <property type="entry name" value="Cytochrome P450"/>
    <property type="match status" value="1"/>
</dbReference>
<gene>
    <name evidence="11" type="ORF">JAAARDRAFT_155168</name>
</gene>
<dbReference type="InterPro" id="IPR017972">
    <property type="entry name" value="Cyt_P450_CS"/>
</dbReference>
<keyword evidence="10" id="KW-1133">Transmembrane helix</keyword>
<evidence type="ECO:0000256" key="10">
    <source>
        <dbReference type="SAM" id="Phobius"/>
    </source>
</evidence>
<dbReference type="SUPFAM" id="SSF48264">
    <property type="entry name" value="Cytochrome P450"/>
    <property type="match status" value="1"/>
</dbReference>
<evidence type="ECO:0000256" key="6">
    <source>
        <dbReference type="ARBA" id="ARBA00023004"/>
    </source>
</evidence>
<keyword evidence="3 8" id="KW-0349">Heme</keyword>
<proteinExistence type="inferred from homology"/>
<dbReference type="STRING" id="933084.A0A067PV69"/>
<evidence type="ECO:0000313" key="11">
    <source>
        <dbReference type="EMBL" id="KDQ58614.1"/>
    </source>
</evidence>
<evidence type="ECO:0000256" key="4">
    <source>
        <dbReference type="ARBA" id="ARBA00022723"/>
    </source>
</evidence>
<evidence type="ECO:0000256" key="5">
    <source>
        <dbReference type="ARBA" id="ARBA00023002"/>
    </source>
</evidence>
<dbReference type="HOGENOM" id="CLU_033574_2_0_1"/>
<keyword evidence="10" id="KW-0812">Transmembrane</keyword>
<keyword evidence="5 9" id="KW-0560">Oxidoreductase</keyword>
<dbReference type="EMBL" id="KL197717">
    <property type="protein sequence ID" value="KDQ58614.1"/>
    <property type="molecule type" value="Genomic_DNA"/>
</dbReference>
<feature type="transmembrane region" description="Helical" evidence="10">
    <location>
        <begin position="12"/>
        <end position="33"/>
    </location>
</feature>
<dbReference type="GO" id="GO:0016705">
    <property type="term" value="F:oxidoreductase activity, acting on paired donors, with incorporation or reduction of molecular oxygen"/>
    <property type="evidence" value="ECO:0007669"/>
    <property type="project" value="InterPro"/>
</dbReference>
<dbReference type="InParanoid" id="A0A067PV69"/>
<evidence type="ECO:0000256" key="2">
    <source>
        <dbReference type="ARBA" id="ARBA00010617"/>
    </source>
</evidence>
<evidence type="ECO:0000256" key="9">
    <source>
        <dbReference type="RuleBase" id="RU000461"/>
    </source>
</evidence>
<dbReference type="InterPro" id="IPR036396">
    <property type="entry name" value="Cyt_P450_sf"/>
</dbReference>
<comment type="cofactor">
    <cofactor evidence="1 8">
        <name>heme</name>
        <dbReference type="ChEBI" id="CHEBI:30413"/>
    </cofactor>
</comment>
<dbReference type="PRINTS" id="PR00463">
    <property type="entry name" value="EP450I"/>
</dbReference>
<dbReference type="InterPro" id="IPR001128">
    <property type="entry name" value="Cyt_P450"/>
</dbReference>
<dbReference type="OrthoDB" id="1055148at2759"/>
<dbReference type="PANTHER" id="PTHR24286:SF24">
    <property type="entry name" value="LANOSTEROL 14-ALPHA DEMETHYLASE"/>
    <property type="match status" value="1"/>
</dbReference>
<sequence length="517" mass="57434">MYPVGIPSSVEAFLSTGIAGQLLIAFILLFFILSLCSCLMDEQYQDPAMPVPLPEHSLFTILPFFHQRFDFLNWGFRATGQPIFQFRLFRNTVIAVSGEASRRTFLTSKGLDLNEGFKYLSGSIPVVPGVTSNITSRHVSIVRKRLAVAQREERLQALIPELLLDCQRVMESWGVSGSCDPFKNIYELLFQISVRSLTCSEIADDSAVVARLQKLYDTLDRWNTPAAVLFPWLPSPGAVFKLLATKQIYGVVCGAINARQQSGISRNDMLQILLDHEDEHLVVVGFIMGLLVAGARATGATASWMITFLGCHSDWKVKAAAEIQSLISTHSSSSSTPSSTSHLQNLSERLSTIPVCAWESSTPILDAIIRETLRLAEPHTAMRRNLGPEVQFGDKVVPTGAFVLYQFSDVHLDERIYPNPWEFDPGRSTDSKVPFSWIGWGAGKTVCLGQRLAKLELKLIAAMFLLGMDFDIVDRSGKHMATPPRPNWNDTLLCQPQNGSFKLRFQQTPSPRLDGVI</sequence>
<evidence type="ECO:0000256" key="1">
    <source>
        <dbReference type="ARBA" id="ARBA00001971"/>
    </source>
</evidence>
<keyword evidence="4 8" id="KW-0479">Metal-binding</keyword>
<dbReference type="AlphaFoldDB" id="A0A067PV69"/>
<feature type="binding site" description="axial binding residue" evidence="8">
    <location>
        <position position="447"/>
    </location>
    <ligand>
        <name>heme</name>
        <dbReference type="ChEBI" id="CHEBI:30413"/>
    </ligand>
    <ligandPart>
        <name>Fe</name>
        <dbReference type="ChEBI" id="CHEBI:18248"/>
    </ligandPart>
</feature>
<dbReference type="CDD" id="cd00302">
    <property type="entry name" value="cytochrome_P450"/>
    <property type="match status" value="1"/>
</dbReference>